<dbReference type="InterPro" id="IPR036259">
    <property type="entry name" value="MFS_trans_sf"/>
</dbReference>
<dbReference type="Proteomes" id="UP000031036">
    <property type="component" value="Unassembled WGS sequence"/>
</dbReference>
<comment type="subcellular location">
    <subcellularLocation>
        <location evidence="1">Membrane</location>
        <topology evidence="1">Multi-pass membrane protein</topology>
    </subcellularLocation>
</comment>
<dbReference type="OrthoDB" id="1856718at2759"/>
<evidence type="ECO:0000256" key="2">
    <source>
        <dbReference type="ARBA" id="ARBA00007965"/>
    </source>
</evidence>
<dbReference type="GO" id="GO:0005886">
    <property type="term" value="C:plasma membrane"/>
    <property type="evidence" value="ECO:0007669"/>
    <property type="project" value="TreeGrafter"/>
</dbReference>
<feature type="compositionally biased region" description="Polar residues" evidence="7">
    <location>
        <begin position="19"/>
        <end position="31"/>
    </location>
</feature>
<comment type="caution">
    <text evidence="9">The sequence shown here is derived from an EMBL/GenBank/DDBJ whole genome shotgun (WGS) entry which is preliminary data.</text>
</comment>
<dbReference type="InterPro" id="IPR002259">
    <property type="entry name" value="Eqnu_transpt"/>
</dbReference>
<dbReference type="OMA" id="WVYWGIA"/>
<gene>
    <name evidence="9" type="primary">SLC29A3</name>
    <name evidence="9" type="ORF">Tcan_05700</name>
</gene>
<dbReference type="PANTHER" id="PTHR10332">
    <property type="entry name" value="EQUILIBRATIVE NUCLEOSIDE TRANSPORTER"/>
    <property type="match status" value="1"/>
</dbReference>
<dbReference type="PRINTS" id="PR01130">
    <property type="entry name" value="DERENTRNSPRT"/>
</dbReference>
<feature type="transmembrane region" description="Helical" evidence="8">
    <location>
        <begin position="166"/>
        <end position="186"/>
    </location>
</feature>
<reference evidence="9 10" key="1">
    <citation type="submission" date="2014-11" db="EMBL/GenBank/DDBJ databases">
        <title>Genetic blueprint of the zoonotic pathogen Toxocara canis.</title>
        <authorList>
            <person name="Zhu X.-Q."/>
            <person name="Korhonen P.K."/>
            <person name="Cai H."/>
            <person name="Young N.D."/>
            <person name="Nejsum P."/>
            <person name="von Samson-Himmelstjerna G."/>
            <person name="Boag P.R."/>
            <person name="Tan P."/>
            <person name="Li Q."/>
            <person name="Min J."/>
            <person name="Yang Y."/>
            <person name="Wang X."/>
            <person name="Fang X."/>
            <person name="Hall R.S."/>
            <person name="Hofmann A."/>
            <person name="Sternberg P.W."/>
            <person name="Jex A.R."/>
            <person name="Gasser R.B."/>
        </authorList>
    </citation>
    <scope>NUCLEOTIDE SEQUENCE [LARGE SCALE GENOMIC DNA]</scope>
    <source>
        <strain evidence="9">PN_DK_2014</strain>
    </source>
</reference>
<evidence type="ECO:0000256" key="7">
    <source>
        <dbReference type="SAM" id="MobiDB-lite"/>
    </source>
</evidence>
<evidence type="ECO:0000313" key="9">
    <source>
        <dbReference type="EMBL" id="KHN83993.1"/>
    </source>
</evidence>
<feature type="transmembrane region" description="Helical" evidence="8">
    <location>
        <begin position="298"/>
        <end position="319"/>
    </location>
</feature>
<dbReference type="EMBL" id="JPKZ01001089">
    <property type="protein sequence ID" value="KHN83993.1"/>
    <property type="molecule type" value="Genomic_DNA"/>
</dbReference>
<keyword evidence="10" id="KW-1185">Reference proteome</keyword>
<feature type="compositionally biased region" description="Basic and acidic residues" evidence="7">
    <location>
        <begin position="1"/>
        <end position="17"/>
    </location>
</feature>
<feature type="transmembrane region" description="Helical" evidence="8">
    <location>
        <begin position="331"/>
        <end position="350"/>
    </location>
</feature>
<dbReference type="PANTHER" id="PTHR10332:SF80">
    <property type="entry name" value="EQUILIBRATIVE NUCLEOSIDE TRANSPORTER 2, ISOFORM A"/>
    <property type="match status" value="1"/>
</dbReference>
<proteinExistence type="inferred from homology"/>
<feature type="transmembrane region" description="Helical" evidence="8">
    <location>
        <begin position="57"/>
        <end position="86"/>
    </location>
</feature>
<evidence type="ECO:0000256" key="5">
    <source>
        <dbReference type="ARBA" id="ARBA00022989"/>
    </source>
</evidence>
<evidence type="ECO:0000256" key="6">
    <source>
        <dbReference type="ARBA" id="ARBA00023136"/>
    </source>
</evidence>
<name>A0A0B2VQU5_TOXCA</name>
<feature type="transmembrane region" description="Helical" evidence="8">
    <location>
        <begin position="234"/>
        <end position="255"/>
    </location>
</feature>
<feature type="transmembrane region" description="Helical" evidence="8">
    <location>
        <begin position="370"/>
        <end position="388"/>
    </location>
</feature>
<dbReference type="Pfam" id="PF01733">
    <property type="entry name" value="Nucleoside_tran"/>
    <property type="match status" value="1"/>
</dbReference>
<dbReference type="GO" id="GO:0005337">
    <property type="term" value="F:nucleoside transmembrane transporter activity"/>
    <property type="evidence" value="ECO:0007669"/>
    <property type="project" value="InterPro"/>
</dbReference>
<comment type="similarity">
    <text evidence="2">Belongs to the SLC29A/ENT transporter (TC 2.A.57) family.</text>
</comment>
<feature type="transmembrane region" description="Helical" evidence="8">
    <location>
        <begin position="439"/>
        <end position="459"/>
    </location>
</feature>
<protein>
    <submittedName>
        <fullName evidence="9">Equilibrative nucleoside transporter 3</fullName>
    </submittedName>
</protein>
<evidence type="ECO:0000313" key="10">
    <source>
        <dbReference type="Proteomes" id="UP000031036"/>
    </source>
</evidence>
<feature type="region of interest" description="Disordered" evidence="7">
    <location>
        <begin position="1"/>
        <end position="47"/>
    </location>
</feature>
<feature type="transmembrane region" description="Helical" evidence="8">
    <location>
        <begin position="400"/>
        <end position="419"/>
    </location>
</feature>
<evidence type="ECO:0000256" key="4">
    <source>
        <dbReference type="ARBA" id="ARBA00022692"/>
    </source>
</evidence>
<feature type="transmembrane region" description="Helical" evidence="8">
    <location>
        <begin position="206"/>
        <end position="227"/>
    </location>
</feature>
<feature type="transmembrane region" description="Helical" evidence="8">
    <location>
        <begin position="107"/>
        <end position="129"/>
    </location>
</feature>
<evidence type="ECO:0000256" key="1">
    <source>
        <dbReference type="ARBA" id="ARBA00004141"/>
    </source>
</evidence>
<keyword evidence="6 8" id="KW-0472">Membrane</keyword>
<dbReference type="PIRSF" id="PIRSF016379">
    <property type="entry name" value="ENT"/>
    <property type="match status" value="1"/>
</dbReference>
<sequence>MTHDWRDSNLFSDDERPTASPTNVETTSSTPRPVDYAPDSEKQGMLVEKPPTDKNHLVYLIMMLHGVGTLMPWNMFITIAPAYFVNYKLLEIDETGTKHSTAYSRNFFSYLGICSQLPCLLMNLINIFVEAKGGLVRRIAAALIVVGVICVITIVLVLVDTSKMVTTFFFITMLTVIILNGANGIYQNSIFGLVSAFPQEFTNAIVLGNNLCGTFVSLISIFTLIVSDTIQVAALGYFSIALLTVAACFVSFFLLPKLDFYGYYHKRASEDEKEINLDGAEKDNEGKMQLYVGVFKQVWMQCLNVFLVFFVTLTIFPAIMAEVRVYRENGVYNFFIPEFLFTPITTFLLFNALAMIGSTVANFVQWPTPRFLFVPVSLRLLLIPLMMFCNYRPQRRSWPVYFTSEYVYIIFGLLMSFTSGYFSSLGMMYAPKAVEKSKAAVAGMMSAFFLILGWFLTVLKKSYQKTTGFN</sequence>
<dbReference type="AlphaFoldDB" id="A0A0B2VQU5"/>
<organism evidence="9 10">
    <name type="scientific">Toxocara canis</name>
    <name type="common">Canine roundworm</name>
    <dbReference type="NCBI Taxonomy" id="6265"/>
    <lineage>
        <taxon>Eukaryota</taxon>
        <taxon>Metazoa</taxon>
        <taxon>Ecdysozoa</taxon>
        <taxon>Nematoda</taxon>
        <taxon>Chromadorea</taxon>
        <taxon>Rhabditida</taxon>
        <taxon>Spirurina</taxon>
        <taxon>Ascaridomorpha</taxon>
        <taxon>Ascaridoidea</taxon>
        <taxon>Toxocaridae</taxon>
        <taxon>Toxocara</taxon>
    </lineage>
</organism>
<keyword evidence="4 8" id="KW-0812">Transmembrane</keyword>
<feature type="transmembrane region" description="Helical" evidence="8">
    <location>
        <begin position="135"/>
        <end position="159"/>
    </location>
</feature>
<keyword evidence="5 8" id="KW-1133">Transmembrane helix</keyword>
<evidence type="ECO:0000256" key="8">
    <source>
        <dbReference type="SAM" id="Phobius"/>
    </source>
</evidence>
<dbReference type="SUPFAM" id="SSF103473">
    <property type="entry name" value="MFS general substrate transporter"/>
    <property type="match status" value="1"/>
</dbReference>
<keyword evidence="3" id="KW-0813">Transport</keyword>
<evidence type="ECO:0000256" key="3">
    <source>
        <dbReference type="ARBA" id="ARBA00022448"/>
    </source>
</evidence>
<dbReference type="STRING" id="6265.A0A0B2VQU5"/>
<accession>A0A0B2VQU5</accession>